<proteinExistence type="predicted"/>
<feature type="region of interest" description="Disordered" evidence="1">
    <location>
        <begin position="96"/>
        <end position="123"/>
    </location>
</feature>
<evidence type="ECO:0008006" key="4">
    <source>
        <dbReference type="Google" id="ProtNLM"/>
    </source>
</evidence>
<dbReference type="Proteomes" id="UP000473525">
    <property type="component" value="Unassembled WGS sequence"/>
</dbReference>
<accession>A0A6L6XVU6</accession>
<evidence type="ECO:0000256" key="1">
    <source>
        <dbReference type="SAM" id="MobiDB-lite"/>
    </source>
</evidence>
<gene>
    <name evidence="2" type="ORF">GON03_18555</name>
</gene>
<dbReference type="InterPro" id="IPR043777">
    <property type="entry name" value="DUF5719"/>
</dbReference>
<evidence type="ECO:0000313" key="2">
    <source>
        <dbReference type="EMBL" id="MVQ51188.1"/>
    </source>
</evidence>
<keyword evidence="3" id="KW-1185">Reference proteome</keyword>
<evidence type="ECO:0000313" key="3">
    <source>
        <dbReference type="Proteomes" id="UP000473525"/>
    </source>
</evidence>
<dbReference type="Pfam" id="PF18986">
    <property type="entry name" value="DUF5719"/>
    <property type="match status" value="1"/>
</dbReference>
<protein>
    <recommendedName>
        <fullName evidence="4">Secreted protein</fullName>
    </recommendedName>
</protein>
<comment type="caution">
    <text evidence="2">The sequence shown here is derived from an EMBL/GenBank/DDBJ whole genome shotgun (WGS) entry which is preliminary data.</text>
</comment>
<organism evidence="2 3">
    <name type="scientific">Nocardioides agri</name>
    <dbReference type="NCBI Taxonomy" id="2682843"/>
    <lineage>
        <taxon>Bacteria</taxon>
        <taxon>Bacillati</taxon>
        <taxon>Actinomycetota</taxon>
        <taxon>Actinomycetes</taxon>
        <taxon>Propionibacteriales</taxon>
        <taxon>Nocardioidaceae</taxon>
        <taxon>Nocardioides</taxon>
    </lineage>
</organism>
<dbReference type="AlphaFoldDB" id="A0A6L6XVU6"/>
<sequence>MSSAGGGRRSAQRRSGLNLMVALAVVLPLASAAALLLVRPSDPADATHPPASTPLTAATLTCPSALPDAPGVALTTTADGVDGRVEVGLGEDAREVPVSTGRVSSVDDPDATTVTGSGDTAPGLVASRSGGDEAAVAACRPPAAVHWFTGVGAGPSHDSVLELTNPDAGTAVADVTFYGRAGVVDAPRLRGVSVSGGRSVRLDLGSIVPRPEELALQVVTARGRLGASVLDRVDRVGSAPLTQDWLSPQQEPTLQTMLLGLAPGSGRRTLTVANPGSDEVRVQVRVVDTESVFAPAGLDELRVPPQSVVSVPVTAVVDEAVGDGALGVQVTGTHPVTASLRSVVRGDVSHAVASTAYSTATTVLVPEAPAQGPRKAERRVVLTASGAGTVTVLAADADGKELRTTEVEVERGRGFAVPVPPAAQQVTVTPSRTTVTGAVLTSSSGGAAVLPMTAPVTNGLVPDVRPGLP</sequence>
<dbReference type="RefSeq" id="WP_157344412.1">
    <property type="nucleotide sequence ID" value="NZ_WSEK01000004.1"/>
</dbReference>
<name>A0A6L6XVU6_9ACTN</name>
<reference evidence="2 3" key="1">
    <citation type="submission" date="2019-12" db="EMBL/GenBank/DDBJ databases">
        <authorList>
            <person name="Huq M.A."/>
        </authorList>
    </citation>
    <scope>NUCLEOTIDE SEQUENCE [LARGE SCALE GENOMIC DNA]</scope>
    <source>
        <strain evidence="2 3">MAH-18</strain>
    </source>
</reference>
<dbReference type="EMBL" id="WSEK01000004">
    <property type="protein sequence ID" value="MVQ51188.1"/>
    <property type="molecule type" value="Genomic_DNA"/>
</dbReference>